<protein>
    <submittedName>
        <fullName evidence="2">Uncharacterized protein</fullName>
    </submittedName>
</protein>
<accession>A0A0G4FRF9</accession>
<dbReference type="VEuPathDB" id="CryptoDB:Cvel_18278"/>
<dbReference type="EMBL" id="CDMZ01000558">
    <property type="protein sequence ID" value="CEM16824.1"/>
    <property type="molecule type" value="Genomic_DNA"/>
</dbReference>
<sequence length="116" mass="12781">MERGGDGQRAGGAKRDREGGQENVNVPSGEHERTQGKGHEERKKLDRPPTAFGLGGTSEDVPMTEDGEEGRDRRRDKGKERSRGGEDRKAETEREREGEPWIRGSGRERSRAGGGP</sequence>
<feature type="region of interest" description="Disordered" evidence="1">
    <location>
        <begin position="1"/>
        <end position="116"/>
    </location>
</feature>
<proteinExistence type="predicted"/>
<feature type="compositionally biased region" description="Basic and acidic residues" evidence="1">
    <location>
        <begin position="70"/>
        <end position="116"/>
    </location>
</feature>
<feature type="compositionally biased region" description="Basic and acidic residues" evidence="1">
    <location>
        <begin position="29"/>
        <end position="47"/>
    </location>
</feature>
<evidence type="ECO:0000256" key="1">
    <source>
        <dbReference type="SAM" id="MobiDB-lite"/>
    </source>
</evidence>
<reference evidence="2" key="1">
    <citation type="submission" date="2014-11" db="EMBL/GenBank/DDBJ databases">
        <authorList>
            <person name="Otto D Thomas"/>
            <person name="Naeem Raeece"/>
        </authorList>
    </citation>
    <scope>NUCLEOTIDE SEQUENCE</scope>
</reference>
<evidence type="ECO:0000313" key="2">
    <source>
        <dbReference type="EMBL" id="CEM16824.1"/>
    </source>
</evidence>
<gene>
    <name evidence="2" type="ORF">Cvel_18278</name>
</gene>
<organism evidence="2">
    <name type="scientific">Chromera velia CCMP2878</name>
    <dbReference type="NCBI Taxonomy" id="1169474"/>
    <lineage>
        <taxon>Eukaryota</taxon>
        <taxon>Sar</taxon>
        <taxon>Alveolata</taxon>
        <taxon>Colpodellida</taxon>
        <taxon>Chromeraceae</taxon>
        <taxon>Chromera</taxon>
    </lineage>
</organism>
<name>A0A0G4FRF9_9ALVE</name>
<dbReference type="AlphaFoldDB" id="A0A0G4FRF9"/>